<evidence type="ECO:0000313" key="1">
    <source>
        <dbReference type="EMBL" id="KAL2823285.1"/>
    </source>
</evidence>
<reference evidence="1 2" key="1">
    <citation type="submission" date="2024-07" db="EMBL/GenBank/DDBJ databases">
        <title>Section-level genome sequencing and comparative genomics of Aspergillus sections Usti and Cavernicolus.</title>
        <authorList>
            <consortium name="Lawrence Berkeley National Laboratory"/>
            <person name="Nybo J.L."/>
            <person name="Vesth T.C."/>
            <person name="Theobald S."/>
            <person name="Frisvad J.C."/>
            <person name="Larsen T.O."/>
            <person name="Kjaerboelling I."/>
            <person name="Rothschild-Mancinelli K."/>
            <person name="Lyhne E.K."/>
            <person name="Kogle M.E."/>
            <person name="Barry K."/>
            <person name="Clum A."/>
            <person name="Na H."/>
            <person name="Ledsgaard L."/>
            <person name="Lin J."/>
            <person name="Lipzen A."/>
            <person name="Kuo A."/>
            <person name="Riley R."/>
            <person name="Mondo S."/>
            <person name="LaButti K."/>
            <person name="Haridas S."/>
            <person name="Pangalinan J."/>
            <person name="Salamov A.A."/>
            <person name="Simmons B.A."/>
            <person name="Magnuson J.K."/>
            <person name="Chen J."/>
            <person name="Drula E."/>
            <person name="Henrissat B."/>
            <person name="Wiebenga A."/>
            <person name="Lubbers R.J."/>
            <person name="Gomes A.C."/>
            <person name="Makela M.R."/>
            <person name="Stajich J."/>
            <person name="Grigoriev I.V."/>
            <person name="Mortensen U.H."/>
            <person name="De vries R.P."/>
            <person name="Baker S.E."/>
            <person name="Andersen M.R."/>
        </authorList>
    </citation>
    <scope>NUCLEOTIDE SEQUENCE [LARGE SCALE GENOMIC DNA]</scope>
    <source>
        <strain evidence="1 2">CBS 600.67</strain>
    </source>
</reference>
<accession>A0ABR4I6A7</accession>
<dbReference type="EMBL" id="JBFXLS010000054">
    <property type="protein sequence ID" value="KAL2823285.1"/>
    <property type="molecule type" value="Genomic_DNA"/>
</dbReference>
<gene>
    <name evidence="1" type="ORF">BDW59DRAFT_148931</name>
</gene>
<evidence type="ECO:0000313" key="2">
    <source>
        <dbReference type="Proteomes" id="UP001610335"/>
    </source>
</evidence>
<keyword evidence="2" id="KW-1185">Reference proteome</keyword>
<sequence length="131" mass="14488">MSEPQETSNPQIAIWREILQDGKKSWVLFEHGTCVILMEPADDLAEQATQILSTWGPVHAGSSAGDFNTIELDNPLSGWVVTGHHQDVLNYVFPENVKSEPSSLVVGLLGRGNRERDADSRKIVHVEDNRG</sequence>
<proteinExistence type="predicted"/>
<dbReference type="Proteomes" id="UP001610335">
    <property type="component" value="Unassembled WGS sequence"/>
</dbReference>
<organism evidence="1 2">
    <name type="scientific">Aspergillus cavernicola</name>
    <dbReference type="NCBI Taxonomy" id="176166"/>
    <lineage>
        <taxon>Eukaryota</taxon>
        <taxon>Fungi</taxon>
        <taxon>Dikarya</taxon>
        <taxon>Ascomycota</taxon>
        <taxon>Pezizomycotina</taxon>
        <taxon>Eurotiomycetes</taxon>
        <taxon>Eurotiomycetidae</taxon>
        <taxon>Eurotiales</taxon>
        <taxon>Aspergillaceae</taxon>
        <taxon>Aspergillus</taxon>
        <taxon>Aspergillus subgen. Nidulantes</taxon>
    </lineage>
</organism>
<protein>
    <submittedName>
        <fullName evidence="1">Uncharacterized protein</fullName>
    </submittedName>
</protein>
<name>A0ABR4I6A7_9EURO</name>
<comment type="caution">
    <text evidence="1">The sequence shown here is derived from an EMBL/GenBank/DDBJ whole genome shotgun (WGS) entry which is preliminary data.</text>
</comment>